<evidence type="ECO:0000313" key="3">
    <source>
        <dbReference type="Proteomes" id="UP000231292"/>
    </source>
</evidence>
<dbReference type="AlphaFoldDB" id="A0A2G9YKK3"/>
<evidence type="ECO:0008006" key="4">
    <source>
        <dbReference type="Google" id="ProtNLM"/>
    </source>
</evidence>
<keyword evidence="1" id="KW-0175">Coiled coil</keyword>
<proteinExistence type="predicted"/>
<organism evidence="2 3">
    <name type="scientific">Candidatus Sherwoodlollariibacterium unditelluris</name>
    <dbReference type="NCBI Taxonomy" id="1974757"/>
    <lineage>
        <taxon>Bacteria</taxon>
        <taxon>Pseudomonadati</taxon>
        <taxon>Candidatus Omnitrophota</taxon>
        <taxon>Candidatus Sherwoodlollariibacterium</taxon>
    </lineage>
</organism>
<evidence type="ECO:0000313" key="2">
    <source>
        <dbReference type="EMBL" id="PIP19777.1"/>
    </source>
</evidence>
<reference evidence="2 3" key="1">
    <citation type="submission" date="2017-09" db="EMBL/GenBank/DDBJ databases">
        <title>Depth-based differentiation of microbial function through sediment-hosted aquifers and enrichment of novel symbionts in the deep terrestrial subsurface.</title>
        <authorList>
            <person name="Probst A.J."/>
            <person name="Ladd B."/>
            <person name="Jarett J.K."/>
            <person name="Geller-Mcgrath D.E."/>
            <person name="Sieber C.M."/>
            <person name="Emerson J.B."/>
            <person name="Anantharaman K."/>
            <person name="Thomas B.C."/>
            <person name="Malmstrom R."/>
            <person name="Stieglmeier M."/>
            <person name="Klingl A."/>
            <person name="Woyke T."/>
            <person name="Ryan C.M."/>
            <person name="Banfield J.F."/>
        </authorList>
    </citation>
    <scope>NUCLEOTIDE SEQUENCE [LARGE SCALE GENOMIC DNA]</scope>
    <source>
        <strain evidence="2">CG23_combo_of_CG06-09_8_20_14_all_41_10</strain>
    </source>
</reference>
<protein>
    <recommendedName>
        <fullName evidence="4">Type IV pilus biogenesis protein PilP</fullName>
    </recommendedName>
</protein>
<comment type="caution">
    <text evidence="2">The sequence shown here is derived from an EMBL/GenBank/DDBJ whole genome shotgun (WGS) entry which is preliminary data.</text>
</comment>
<dbReference type="Proteomes" id="UP000231292">
    <property type="component" value="Unassembled WGS sequence"/>
</dbReference>
<name>A0A2G9YKK3_9BACT</name>
<gene>
    <name evidence="2" type="ORF">COX41_01005</name>
</gene>
<feature type="coiled-coil region" evidence="1">
    <location>
        <begin position="65"/>
        <end position="111"/>
    </location>
</feature>
<sequence length="208" mass="23259">MRRLLFLVLFFMAVAGFKYVYCEDNILAVDVVNNKQKALTQENKFPSKDENSVKAEALAEEVKPLDDSEQDFEKIKAYREALENKQNELEVIKLDLEKSDLMLKKRQAEKEIFEIDKSLPQGKAEVSSLPGSSAQGVKDSLVDASDIKIQLLLIAGDLKEGQVILKNAPYSFKEGDTIASKLTAEKIESSGVIFKQPDGSILKLNFIN</sequence>
<evidence type="ECO:0000256" key="1">
    <source>
        <dbReference type="SAM" id="Coils"/>
    </source>
</evidence>
<dbReference type="EMBL" id="PCRK01000021">
    <property type="protein sequence ID" value="PIP19777.1"/>
    <property type="molecule type" value="Genomic_DNA"/>
</dbReference>
<accession>A0A2G9YKK3</accession>